<proteinExistence type="predicted"/>
<sequence>MAAAAASAATHSFSLSLTLSSSDPPQFTHHHHHHQRLPFFYSPPIRKHPCLYSQPKQPHTFTTFSSSSSSSSHHPSSSSSSPSTSAATTKTATYSSVIEDTWRTGRFLTNEELEKLKTLEDFNFRRQLPTGSTLLVRVMRPEEMDTIVSLLAESFAESMLLPPGYETLLRFFVKQYLIKRRAVLPHAVTLIGFYKEKGDDDDDGDEEMELAGTVEVCFDKRGANSNPATPLPPKNSPYICNMAVKKPLRRSLRILYSQFVLISPMSYFKKVNCDSATAPCLFISHVYGTNLSCYR</sequence>
<reference evidence="2" key="2">
    <citation type="journal article" date="2023" name="Plants (Basel)">
        <title>Annotation of the Turnera subulata (Passifloraceae) Draft Genome Reveals the S-Locus Evolved after the Divergence of Turneroideae from Passifloroideae in a Stepwise Manner.</title>
        <authorList>
            <person name="Henning P.M."/>
            <person name="Roalson E.H."/>
            <person name="Mir W."/>
            <person name="McCubbin A.G."/>
            <person name="Shore J.S."/>
        </authorList>
    </citation>
    <scope>NUCLEOTIDE SEQUENCE</scope>
    <source>
        <strain evidence="2">F60SS</strain>
    </source>
</reference>
<reference evidence="2" key="1">
    <citation type="submission" date="2022-02" db="EMBL/GenBank/DDBJ databases">
        <authorList>
            <person name="Henning P.M."/>
            <person name="McCubbin A.G."/>
            <person name="Shore J.S."/>
        </authorList>
    </citation>
    <scope>NUCLEOTIDE SEQUENCE</scope>
    <source>
        <strain evidence="2">F60SS</strain>
        <tissue evidence="2">Leaves</tissue>
    </source>
</reference>
<feature type="region of interest" description="Disordered" evidence="1">
    <location>
        <begin position="61"/>
        <end position="90"/>
    </location>
</feature>
<accession>A0A9Q0GCH1</accession>
<protein>
    <submittedName>
        <fullName evidence="2">Uncharacterized protein</fullName>
    </submittedName>
</protein>
<evidence type="ECO:0000313" key="3">
    <source>
        <dbReference type="Proteomes" id="UP001141552"/>
    </source>
</evidence>
<dbReference type="PANTHER" id="PTHR47489">
    <property type="entry name" value="ACYL-COA N-ACYLTRANSFERASES (NAT) SUPERFAMILY PROTEIN"/>
    <property type="match status" value="1"/>
</dbReference>
<dbReference type="Proteomes" id="UP001141552">
    <property type="component" value="Unassembled WGS sequence"/>
</dbReference>
<dbReference type="OrthoDB" id="2017234at2759"/>
<keyword evidence="3" id="KW-1185">Reference proteome</keyword>
<gene>
    <name evidence="2" type="ORF">Tsubulata_030932</name>
</gene>
<dbReference type="EMBL" id="JAKUCV010001412">
    <property type="protein sequence ID" value="KAJ4846515.1"/>
    <property type="molecule type" value="Genomic_DNA"/>
</dbReference>
<organism evidence="2 3">
    <name type="scientific">Turnera subulata</name>
    <dbReference type="NCBI Taxonomy" id="218843"/>
    <lineage>
        <taxon>Eukaryota</taxon>
        <taxon>Viridiplantae</taxon>
        <taxon>Streptophyta</taxon>
        <taxon>Embryophyta</taxon>
        <taxon>Tracheophyta</taxon>
        <taxon>Spermatophyta</taxon>
        <taxon>Magnoliopsida</taxon>
        <taxon>eudicotyledons</taxon>
        <taxon>Gunneridae</taxon>
        <taxon>Pentapetalae</taxon>
        <taxon>rosids</taxon>
        <taxon>fabids</taxon>
        <taxon>Malpighiales</taxon>
        <taxon>Passifloraceae</taxon>
        <taxon>Turnera</taxon>
    </lineage>
</organism>
<evidence type="ECO:0000313" key="2">
    <source>
        <dbReference type="EMBL" id="KAJ4846515.1"/>
    </source>
</evidence>
<comment type="caution">
    <text evidence="2">The sequence shown here is derived from an EMBL/GenBank/DDBJ whole genome shotgun (WGS) entry which is preliminary data.</text>
</comment>
<dbReference type="PANTHER" id="PTHR47489:SF2">
    <property type="entry name" value="GCN5-RELATED N-ACETYLTRANSFERASE 5, CHLOROPLASTIC"/>
    <property type="match status" value="1"/>
</dbReference>
<dbReference type="AlphaFoldDB" id="A0A9Q0GCH1"/>
<name>A0A9Q0GCH1_9ROSI</name>
<evidence type="ECO:0000256" key="1">
    <source>
        <dbReference type="SAM" id="MobiDB-lite"/>
    </source>
</evidence>